<evidence type="ECO:0000313" key="2">
    <source>
        <dbReference type="EMBL" id="SNS52054.1"/>
    </source>
</evidence>
<accession>A0A239F7J9</accession>
<dbReference type="AlphaFoldDB" id="A0A239F7J9"/>
<keyword evidence="3" id="KW-1185">Reference proteome</keyword>
<dbReference type="Proteomes" id="UP000198393">
    <property type="component" value="Unassembled WGS sequence"/>
</dbReference>
<protein>
    <recommendedName>
        <fullName evidence="1">DUF1835 domain-containing protein</fullName>
    </recommendedName>
</protein>
<feature type="domain" description="DUF1835" evidence="1">
    <location>
        <begin position="10"/>
        <end position="115"/>
    </location>
</feature>
<dbReference type="InterPro" id="IPR014973">
    <property type="entry name" value="DUF1835"/>
</dbReference>
<dbReference type="RefSeq" id="WP_245811202.1">
    <property type="nucleotide sequence ID" value="NZ_FZPD01000001.1"/>
</dbReference>
<dbReference type="EMBL" id="FZPD01000001">
    <property type="protein sequence ID" value="SNS52054.1"/>
    <property type="molecule type" value="Genomic_DNA"/>
</dbReference>
<gene>
    <name evidence="2" type="ORF">SAMN05421640_0499</name>
</gene>
<dbReference type="Pfam" id="PF08874">
    <property type="entry name" value="DUF1835"/>
    <property type="match status" value="1"/>
</dbReference>
<evidence type="ECO:0000259" key="1">
    <source>
        <dbReference type="Pfam" id="PF08874"/>
    </source>
</evidence>
<proteinExistence type="predicted"/>
<name>A0A239F7J9_EKHLU</name>
<organism evidence="2 3">
    <name type="scientific">Ekhidna lutea</name>
    <dbReference type="NCBI Taxonomy" id="447679"/>
    <lineage>
        <taxon>Bacteria</taxon>
        <taxon>Pseudomonadati</taxon>
        <taxon>Bacteroidota</taxon>
        <taxon>Cytophagia</taxon>
        <taxon>Cytophagales</taxon>
        <taxon>Reichenbachiellaceae</taxon>
        <taxon>Ekhidna</taxon>
    </lineage>
</organism>
<evidence type="ECO:0000313" key="3">
    <source>
        <dbReference type="Proteomes" id="UP000198393"/>
    </source>
</evidence>
<reference evidence="2 3" key="1">
    <citation type="submission" date="2017-06" db="EMBL/GenBank/DDBJ databases">
        <authorList>
            <person name="Kim H.J."/>
            <person name="Triplett B.A."/>
        </authorList>
    </citation>
    <scope>NUCLEOTIDE SEQUENCE [LARGE SCALE GENOMIC DNA]</scope>
    <source>
        <strain evidence="2 3">DSM 19307</strain>
    </source>
</reference>
<sequence>MATYHILNGDALKDQFPSDQIGGEILVARECLIDGPVHGGTLDEFFKIRSAFIAEAYGDPEDRYTNSTITEINKIAQIQSGEVNLWFEDDLFCQVNFWFVCSLLYSKNVKVFLVRPNSSLQYGFGGLSKQELVEALDQRQALTQINVNQLAILWFAYRKDNIERLLKLGVQLHGGFPFVMDAITAHFERLPDGDNPGKPHKLIEGILKENSSADFGMVFQEFTKRAPIYGFGDLQVKRIYDQVRKSNQ</sequence>